<keyword evidence="2" id="KW-0597">Phosphoprotein</keyword>
<dbReference type="InterPro" id="IPR020806">
    <property type="entry name" value="PKS_PP-bd"/>
</dbReference>
<evidence type="ECO:0000259" key="3">
    <source>
        <dbReference type="PROSITE" id="PS50075"/>
    </source>
</evidence>
<reference evidence="4" key="1">
    <citation type="submission" date="2021-04" db="EMBL/GenBank/DDBJ databases">
        <title>novel species isolated from subtropical streams in China.</title>
        <authorList>
            <person name="Lu H."/>
        </authorList>
    </citation>
    <scope>NUCLEOTIDE SEQUENCE</scope>
    <source>
        <strain evidence="4">LFS511W</strain>
    </source>
</reference>
<dbReference type="Gene3D" id="1.10.1200.10">
    <property type="entry name" value="ACP-like"/>
    <property type="match status" value="1"/>
</dbReference>
<dbReference type="PROSITE" id="PS00012">
    <property type="entry name" value="PHOSPHOPANTETHEINE"/>
    <property type="match status" value="1"/>
</dbReference>
<evidence type="ECO:0000256" key="1">
    <source>
        <dbReference type="ARBA" id="ARBA00022450"/>
    </source>
</evidence>
<dbReference type="SUPFAM" id="SSF47336">
    <property type="entry name" value="ACP-like"/>
    <property type="match status" value="1"/>
</dbReference>
<dbReference type="GO" id="GO:0031177">
    <property type="term" value="F:phosphopantetheine binding"/>
    <property type="evidence" value="ECO:0007669"/>
    <property type="project" value="InterPro"/>
</dbReference>
<keyword evidence="1" id="KW-0596">Phosphopantetheine</keyword>
<name>A0A941DJI9_9BURK</name>
<feature type="domain" description="Carrier" evidence="3">
    <location>
        <begin position="8"/>
        <end position="82"/>
    </location>
</feature>
<dbReference type="PROSITE" id="PS50075">
    <property type="entry name" value="CARRIER"/>
    <property type="match status" value="1"/>
</dbReference>
<dbReference type="Pfam" id="PF00550">
    <property type="entry name" value="PP-binding"/>
    <property type="match status" value="1"/>
</dbReference>
<dbReference type="SMART" id="SM01294">
    <property type="entry name" value="PKS_PP_betabranch"/>
    <property type="match status" value="1"/>
</dbReference>
<evidence type="ECO:0000313" key="5">
    <source>
        <dbReference type="Proteomes" id="UP000680067"/>
    </source>
</evidence>
<dbReference type="InterPro" id="IPR006162">
    <property type="entry name" value="Ppantetheine_attach_site"/>
</dbReference>
<dbReference type="InterPro" id="IPR036736">
    <property type="entry name" value="ACP-like_sf"/>
</dbReference>
<proteinExistence type="predicted"/>
<accession>A0A941DJI9</accession>
<protein>
    <submittedName>
        <fullName evidence="4">Acyl carrier protein</fullName>
    </submittedName>
</protein>
<organism evidence="4 5">
    <name type="scientific">Undibacterium luofuense</name>
    <dbReference type="NCBI Taxonomy" id="2828733"/>
    <lineage>
        <taxon>Bacteria</taxon>
        <taxon>Pseudomonadati</taxon>
        <taxon>Pseudomonadota</taxon>
        <taxon>Betaproteobacteria</taxon>
        <taxon>Burkholderiales</taxon>
        <taxon>Oxalobacteraceae</taxon>
        <taxon>Undibacterium</taxon>
    </lineage>
</organism>
<dbReference type="RefSeq" id="WP_212687275.1">
    <property type="nucleotide sequence ID" value="NZ_CAXBSD010000049.1"/>
</dbReference>
<evidence type="ECO:0000313" key="4">
    <source>
        <dbReference type="EMBL" id="MBR7781923.1"/>
    </source>
</evidence>
<dbReference type="AlphaFoldDB" id="A0A941DJI9"/>
<dbReference type="Proteomes" id="UP000680067">
    <property type="component" value="Unassembled WGS sequence"/>
</dbReference>
<sequence>MQAGTDKQALTELISNLLAKELRLNLSEIRADEALTSYGLDSIAALTIAGELEEAFHIELPSTLLWDCPTIDALAAHLEGMLAGKVQGEGLTA</sequence>
<keyword evidence="5" id="KW-1185">Reference proteome</keyword>
<dbReference type="SMART" id="SM00823">
    <property type="entry name" value="PKS_PP"/>
    <property type="match status" value="1"/>
</dbReference>
<gene>
    <name evidence="4" type="ORF">KDM89_07215</name>
</gene>
<comment type="caution">
    <text evidence="4">The sequence shown here is derived from an EMBL/GenBank/DDBJ whole genome shotgun (WGS) entry which is preliminary data.</text>
</comment>
<evidence type="ECO:0000256" key="2">
    <source>
        <dbReference type="ARBA" id="ARBA00022553"/>
    </source>
</evidence>
<dbReference type="InterPro" id="IPR009081">
    <property type="entry name" value="PP-bd_ACP"/>
</dbReference>
<dbReference type="EMBL" id="JAGSPN010000004">
    <property type="protein sequence ID" value="MBR7781923.1"/>
    <property type="molecule type" value="Genomic_DNA"/>
</dbReference>